<dbReference type="AlphaFoldDB" id="A0A090QZN6"/>
<dbReference type="EMBL" id="BBMN01000029">
    <property type="protein sequence ID" value="GAL08645.1"/>
    <property type="molecule type" value="Genomic_DNA"/>
</dbReference>
<reference evidence="1 2" key="1">
    <citation type="journal article" date="2014" name="Genome Announc.">
        <title>Draft Genome Sequences of Two Vibrionaceae Species, Vibrio ponticus C121 and Photobacterium aphoticum C119, Isolated as Coral Reef Microbiota.</title>
        <authorList>
            <person name="Al-saari N."/>
            <person name="Meirelles P.M."/>
            <person name="Mino S."/>
            <person name="Suda W."/>
            <person name="Oshima K."/>
            <person name="Hattori M."/>
            <person name="Ohkuma M."/>
            <person name="Thompson F.L."/>
            <person name="Gomez-Gil B."/>
            <person name="Sawabe T."/>
            <person name="Sawabe T."/>
        </authorList>
    </citation>
    <scope>NUCLEOTIDE SEQUENCE [LARGE SCALE GENOMIC DNA]</scope>
    <source>
        <strain evidence="1 2">JCM 19237</strain>
    </source>
</reference>
<dbReference type="InterPro" id="IPR032676">
    <property type="entry name" value="YkuD_2"/>
</dbReference>
<organism evidence="1 2">
    <name type="scientific">Photobacterium aphoticum</name>
    <dbReference type="NCBI Taxonomy" id="754436"/>
    <lineage>
        <taxon>Bacteria</taxon>
        <taxon>Pseudomonadati</taxon>
        <taxon>Pseudomonadota</taxon>
        <taxon>Gammaproteobacteria</taxon>
        <taxon>Vibrionales</taxon>
        <taxon>Vibrionaceae</taxon>
        <taxon>Photobacterium</taxon>
    </lineage>
</organism>
<dbReference type="STRING" id="754436.JCM19237_132"/>
<comment type="caution">
    <text evidence="1">The sequence shown here is derived from an EMBL/GenBank/DDBJ whole genome shotgun (WGS) entry which is preliminary data.</text>
</comment>
<dbReference type="Proteomes" id="UP000029227">
    <property type="component" value="Unassembled WGS sequence"/>
</dbReference>
<accession>A0A090QZN6</accession>
<dbReference type="PANTHER" id="PTHR38477:SF1">
    <property type="entry name" value="MUREIN L,D-TRANSPEPTIDASE CATALYTIC DOMAIN FAMILY PROTEIN"/>
    <property type="match status" value="1"/>
</dbReference>
<gene>
    <name evidence="1" type="ORF">JCM19237_132</name>
</gene>
<evidence type="ECO:0000313" key="1">
    <source>
        <dbReference type="EMBL" id="GAL08645.1"/>
    </source>
</evidence>
<proteinExistence type="predicted"/>
<sequence>MNDNARRRYIVVHGAKYADESFIRRNGYLGRSWGCPALPTHLARQIIDTIKNGSVIYARA</sequence>
<dbReference type="Pfam" id="PF13645">
    <property type="entry name" value="YkuD_2"/>
    <property type="match status" value="1"/>
</dbReference>
<evidence type="ECO:0000313" key="2">
    <source>
        <dbReference type="Proteomes" id="UP000029227"/>
    </source>
</evidence>
<name>A0A090QZN6_9GAMM</name>
<evidence type="ECO:0008006" key="3">
    <source>
        <dbReference type="Google" id="ProtNLM"/>
    </source>
</evidence>
<protein>
    <recommendedName>
        <fullName evidence="3">Murein L,D-transpeptidase catalytic domain family protein</fullName>
    </recommendedName>
</protein>
<dbReference type="PANTHER" id="PTHR38477">
    <property type="entry name" value="HYPOTHETICAL EXPORTED PROTEIN"/>
    <property type="match status" value="1"/>
</dbReference>